<evidence type="ECO:0000313" key="7">
    <source>
        <dbReference type="Proteomes" id="UP000014541"/>
    </source>
</evidence>
<dbReference type="STRING" id="1125699.HMPREF9194_01120"/>
<dbReference type="GO" id="GO:0006412">
    <property type="term" value="P:translation"/>
    <property type="evidence" value="ECO:0007669"/>
    <property type="project" value="UniProtKB-UniRule"/>
</dbReference>
<dbReference type="PATRIC" id="fig|1125699.3.peg.1141"/>
<keyword evidence="3 5" id="KW-0687">Ribonucleoprotein</keyword>
<dbReference type="GO" id="GO:0015934">
    <property type="term" value="C:large ribosomal subunit"/>
    <property type="evidence" value="ECO:0007669"/>
    <property type="project" value="InterPro"/>
</dbReference>
<comment type="caution">
    <text evidence="6">The sequence shown here is derived from an EMBL/GenBank/DDBJ whole genome shotgun (WGS) entry which is preliminary data.</text>
</comment>
<keyword evidence="2 5" id="KW-0689">Ribosomal protein</keyword>
<dbReference type="eggNOG" id="COG0333">
    <property type="taxonomic scope" value="Bacteria"/>
</dbReference>
<dbReference type="PANTHER" id="PTHR35534">
    <property type="entry name" value="50S RIBOSOMAL PROTEIN L32"/>
    <property type="match status" value="1"/>
</dbReference>
<dbReference type="RefSeq" id="WP_016525408.1">
    <property type="nucleotide sequence ID" value="NZ_KE332518.1"/>
</dbReference>
<evidence type="ECO:0000256" key="2">
    <source>
        <dbReference type="ARBA" id="ARBA00022980"/>
    </source>
</evidence>
<dbReference type="NCBIfam" id="TIGR01031">
    <property type="entry name" value="rpmF_bact"/>
    <property type="match status" value="1"/>
</dbReference>
<dbReference type="InterPro" id="IPR011332">
    <property type="entry name" value="Ribosomal_zn-bd"/>
</dbReference>
<dbReference type="EMBL" id="ATFF01000006">
    <property type="protein sequence ID" value="EPF30797.1"/>
    <property type="molecule type" value="Genomic_DNA"/>
</dbReference>
<dbReference type="HOGENOM" id="CLU_129084_1_0_12"/>
<dbReference type="HAMAP" id="MF_00340">
    <property type="entry name" value="Ribosomal_bL32"/>
    <property type="match status" value="1"/>
</dbReference>
<protein>
    <recommendedName>
        <fullName evidence="4 5">Large ribosomal subunit protein bL32</fullName>
    </recommendedName>
</protein>
<dbReference type="SUPFAM" id="SSF57829">
    <property type="entry name" value="Zn-binding ribosomal proteins"/>
    <property type="match status" value="1"/>
</dbReference>
<evidence type="ECO:0000313" key="6">
    <source>
        <dbReference type="EMBL" id="EPF30797.1"/>
    </source>
</evidence>
<organism evidence="6 7">
    <name type="scientific">Treponema maltophilum ATCC 51939</name>
    <dbReference type="NCBI Taxonomy" id="1125699"/>
    <lineage>
        <taxon>Bacteria</taxon>
        <taxon>Pseudomonadati</taxon>
        <taxon>Spirochaetota</taxon>
        <taxon>Spirochaetia</taxon>
        <taxon>Spirochaetales</taxon>
        <taxon>Treponemataceae</taxon>
        <taxon>Treponema</taxon>
    </lineage>
</organism>
<comment type="similarity">
    <text evidence="1 5">Belongs to the bacterial ribosomal protein bL32 family.</text>
</comment>
<dbReference type="Pfam" id="PF01783">
    <property type="entry name" value="Ribosomal_L32p"/>
    <property type="match status" value="1"/>
</dbReference>
<evidence type="ECO:0000256" key="4">
    <source>
        <dbReference type="ARBA" id="ARBA00035178"/>
    </source>
</evidence>
<dbReference type="GO" id="GO:0003735">
    <property type="term" value="F:structural constituent of ribosome"/>
    <property type="evidence" value="ECO:0007669"/>
    <property type="project" value="InterPro"/>
</dbReference>
<dbReference type="AlphaFoldDB" id="S3KEZ5"/>
<accession>S3KEZ5</accession>
<proteinExistence type="inferred from homology"/>
<dbReference type="PANTHER" id="PTHR35534:SF1">
    <property type="entry name" value="LARGE RIBOSOMAL SUBUNIT PROTEIN BL32"/>
    <property type="match status" value="1"/>
</dbReference>
<sequence>MAVPRAKTSKARTRRRRAINMHLNAPHLIECANCGNLIMLHRVCPKCGFYRGRQVITPESNG</sequence>
<dbReference type="OrthoDB" id="9812874at2"/>
<dbReference type="Proteomes" id="UP000014541">
    <property type="component" value="Unassembled WGS sequence"/>
</dbReference>
<dbReference type="InterPro" id="IPR044957">
    <property type="entry name" value="Ribosomal_bL32_bact"/>
</dbReference>
<name>S3KEZ5_TREMA</name>
<reference evidence="6 7" key="1">
    <citation type="submission" date="2013-04" db="EMBL/GenBank/DDBJ databases">
        <title>The Genome Sequence of Treponema maltophilum ATCC 51939.</title>
        <authorList>
            <consortium name="The Broad Institute Genomics Platform"/>
            <person name="Earl A."/>
            <person name="Ward D."/>
            <person name="Feldgarden M."/>
            <person name="Gevers D."/>
            <person name="Leonetti C."/>
            <person name="Blanton J.M."/>
            <person name="Dewhirst F.E."/>
            <person name="Izard J."/>
            <person name="Walker B."/>
            <person name="Young S."/>
            <person name="Zeng Q."/>
            <person name="Gargeya S."/>
            <person name="Fitzgerald M."/>
            <person name="Haas B."/>
            <person name="Abouelleil A."/>
            <person name="Allen A.W."/>
            <person name="Alvarado L."/>
            <person name="Arachchi H.M."/>
            <person name="Berlin A.M."/>
            <person name="Chapman S.B."/>
            <person name="Gainer-Dewar J."/>
            <person name="Goldberg J."/>
            <person name="Griggs A."/>
            <person name="Gujja S."/>
            <person name="Hansen M."/>
            <person name="Howarth C."/>
            <person name="Imamovic A."/>
            <person name="Ireland A."/>
            <person name="Larimer J."/>
            <person name="McCowan C."/>
            <person name="Murphy C."/>
            <person name="Pearson M."/>
            <person name="Poon T.W."/>
            <person name="Priest M."/>
            <person name="Roberts A."/>
            <person name="Saif S."/>
            <person name="Shea T."/>
            <person name="Sisk P."/>
            <person name="Sykes S."/>
            <person name="Wortman J."/>
            <person name="Nusbaum C."/>
            <person name="Birren B."/>
        </authorList>
    </citation>
    <scope>NUCLEOTIDE SEQUENCE [LARGE SCALE GENOMIC DNA]</scope>
    <source>
        <strain evidence="6 7">ATCC 51939</strain>
    </source>
</reference>
<dbReference type="InterPro" id="IPR002677">
    <property type="entry name" value="Ribosomal_bL32"/>
</dbReference>
<evidence type="ECO:0000256" key="1">
    <source>
        <dbReference type="ARBA" id="ARBA00008560"/>
    </source>
</evidence>
<evidence type="ECO:0000256" key="3">
    <source>
        <dbReference type="ARBA" id="ARBA00023274"/>
    </source>
</evidence>
<gene>
    <name evidence="5" type="primary">rpmF</name>
    <name evidence="6" type="ORF">HMPREF9194_01120</name>
</gene>
<evidence type="ECO:0000256" key="5">
    <source>
        <dbReference type="HAMAP-Rule" id="MF_00340"/>
    </source>
</evidence>
<keyword evidence="7" id="KW-1185">Reference proteome</keyword>